<dbReference type="EMBL" id="JAAAID010002935">
    <property type="protein sequence ID" value="KAG0002553.1"/>
    <property type="molecule type" value="Genomic_DNA"/>
</dbReference>
<keyword evidence="7" id="KW-1185">Reference proteome</keyword>
<dbReference type="Gene3D" id="3.50.50.60">
    <property type="entry name" value="FAD/NAD(P)-binding domain"/>
    <property type="match status" value="1"/>
</dbReference>
<evidence type="ECO:0000256" key="3">
    <source>
        <dbReference type="ARBA" id="ARBA00022827"/>
    </source>
</evidence>
<evidence type="ECO:0000313" key="6">
    <source>
        <dbReference type="EMBL" id="KAG0002553.1"/>
    </source>
</evidence>
<dbReference type="InterPro" id="IPR050562">
    <property type="entry name" value="FAD_mOase_fung"/>
</dbReference>
<evidence type="ECO:0000256" key="1">
    <source>
        <dbReference type="ARBA" id="ARBA00007992"/>
    </source>
</evidence>
<dbReference type="PANTHER" id="PTHR47356">
    <property type="entry name" value="FAD-DEPENDENT MONOOXYGENASE ASQG-RELATED"/>
    <property type="match status" value="1"/>
</dbReference>
<dbReference type="PRINTS" id="PR00420">
    <property type="entry name" value="RNGMNOXGNASE"/>
</dbReference>
<dbReference type="SUPFAM" id="SSF51905">
    <property type="entry name" value="FAD/NAD(P)-binding domain"/>
    <property type="match status" value="1"/>
</dbReference>
<proteinExistence type="inferred from homology"/>
<feature type="domain" description="FAD-binding" evidence="5">
    <location>
        <begin position="1"/>
        <end position="288"/>
    </location>
</feature>
<dbReference type="Pfam" id="PF01494">
    <property type="entry name" value="FAD_binding_3"/>
    <property type="match status" value="1"/>
</dbReference>
<evidence type="ECO:0000256" key="4">
    <source>
        <dbReference type="ARBA" id="ARBA00023002"/>
    </source>
</evidence>
<dbReference type="InterPro" id="IPR036188">
    <property type="entry name" value="FAD/NAD-bd_sf"/>
</dbReference>
<evidence type="ECO:0000313" key="7">
    <source>
        <dbReference type="Proteomes" id="UP000703661"/>
    </source>
</evidence>
<dbReference type="GO" id="GO:0071949">
    <property type="term" value="F:FAD binding"/>
    <property type="evidence" value="ECO:0007669"/>
    <property type="project" value="InterPro"/>
</dbReference>
<name>A0A9P6MJ50_9FUNG</name>
<gene>
    <name evidence="6" type="ORF">BGZ80_005953</name>
</gene>
<evidence type="ECO:0000256" key="2">
    <source>
        <dbReference type="ARBA" id="ARBA00022630"/>
    </source>
</evidence>
<sequence length="388" mass="43040">MPLLEQLGLLDELKEISLEGENLSIYRESPGGESLELLSKTNTSALKEISGYPSIIMSRPDLHALLLSHVPSHKLHLGKRVLSITQRSENGVLVRTSDGSTHVCDILVGSDGAYSGVRQSLYKLMKKEGCLPNSDGEEMKVCHMSILGTSNSMDPNIVPLSKDGLSRCDAVLGYKKPHSSDSFRNSDWGSESNGSIQEDWRAFKLPLGPDNPYVTVGDLINSTESDNVTKVMLEEKFYTTWHHGRTVLIGDACHKMLPNAGRGAVNAMLDAVILANSLYEIAKDATYSNIRSAFKEYYDERFLHAKADFESSRKMASILSGQTWTDDIMRKVIFNFMPSAIMNKILVKSLAYRPQASFLPKIEYRGSGRVDPQKESKRYLQEKAAAAI</sequence>
<dbReference type="AlphaFoldDB" id="A0A9P6MJ50"/>
<dbReference type="Proteomes" id="UP000703661">
    <property type="component" value="Unassembled WGS sequence"/>
</dbReference>
<keyword evidence="3" id="KW-0274">FAD</keyword>
<dbReference type="GO" id="GO:0004497">
    <property type="term" value="F:monooxygenase activity"/>
    <property type="evidence" value="ECO:0007669"/>
    <property type="project" value="InterPro"/>
</dbReference>
<accession>A0A9P6MJ50</accession>
<evidence type="ECO:0000259" key="5">
    <source>
        <dbReference type="Pfam" id="PF01494"/>
    </source>
</evidence>
<keyword evidence="2" id="KW-0285">Flavoprotein</keyword>
<dbReference type="PANTHER" id="PTHR47356:SF2">
    <property type="entry name" value="FAD-BINDING DOMAIN-CONTAINING PROTEIN-RELATED"/>
    <property type="match status" value="1"/>
</dbReference>
<dbReference type="InterPro" id="IPR002938">
    <property type="entry name" value="FAD-bd"/>
</dbReference>
<protein>
    <recommendedName>
        <fullName evidence="5">FAD-binding domain-containing protein</fullName>
    </recommendedName>
</protein>
<comment type="similarity">
    <text evidence="1">Belongs to the paxM FAD-dependent monooxygenase family.</text>
</comment>
<keyword evidence="4" id="KW-0560">Oxidoreductase</keyword>
<comment type="caution">
    <text evidence="6">The sequence shown here is derived from an EMBL/GenBank/DDBJ whole genome shotgun (WGS) entry which is preliminary data.</text>
</comment>
<organism evidence="6 7">
    <name type="scientific">Entomortierella chlamydospora</name>
    <dbReference type="NCBI Taxonomy" id="101097"/>
    <lineage>
        <taxon>Eukaryota</taxon>
        <taxon>Fungi</taxon>
        <taxon>Fungi incertae sedis</taxon>
        <taxon>Mucoromycota</taxon>
        <taxon>Mortierellomycotina</taxon>
        <taxon>Mortierellomycetes</taxon>
        <taxon>Mortierellales</taxon>
        <taxon>Mortierellaceae</taxon>
        <taxon>Entomortierella</taxon>
    </lineage>
</organism>
<reference evidence="6" key="1">
    <citation type="journal article" date="2020" name="Fungal Divers.">
        <title>Resolving the Mortierellaceae phylogeny through synthesis of multi-gene phylogenetics and phylogenomics.</title>
        <authorList>
            <person name="Vandepol N."/>
            <person name="Liber J."/>
            <person name="Desiro A."/>
            <person name="Na H."/>
            <person name="Kennedy M."/>
            <person name="Barry K."/>
            <person name="Grigoriev I.V."/>
            <person name="Miller A.N."/>
            <person name="O'Donnell K."/>
            <person name="Stajich J.E."/>
            <person name="Bonito G."/>
        </authorList>
    </citation>
    <scope>NUCLEOTIDE SEQUENCE</scope>
    <source>
        <strain evidence="6">NRRL 2769</strain>
    </source>
</reference>